<dbReference type="SMART" id="SM00364">
    <property type="entry name" value="LRR_BAC"/>
    <property type="match status" value="4"/>
</dbReference>
<dbReference type="PANTHER" id="PTHR48051:SF46">
    <property type="entry name" value="LEUCINE RICH REPEAT-CONTAINING DOMAIN PROTEIN"/>
    <property type="match status" value="1"/>
</dbReference>
<protein>
    <recommendedName>
        <fullName evidence="5">Leucine-rich repeat-containing protein 58</fullName>
    </recommendedName>
</protein>
<dbReference type="Proteomes" id="UP001152747">
    <property type="component" value="Unassembled WGS sequence"/>
</dbReference>
<dbReference type="AlphaFoldDB" id="A0A9P1IKK5"/>
<dbReference type="PANTHER" id="PTHR48051">
    <property type="match status" value="1"/>
</dbReference>
<dbReference type="InterPro" id="IPR001611">
    <property type="entry name" value="Leu-rich_rpt"/>
</dbReference>
<keyword evidence="4" id="KW-1185">Reference proteome</keyword>
<dbReference type="InterPro" id="IPR003591">
    <property type="entry name" value="Leu-rich_rpt_typical-subtyp"/>
</dbReference>
<dbReference type="InterPro" id="IPR050216">
    <property type="entry name" value="LRR_domain-containing"/>
</dbReference>
<dbReference type="OrthoDB" id="1053178at2759"/>
<dbReference type="Pfam" id="PF13855">
    <property type="entry name" value="LRR_8"/>
    <property type="match status" value="3"/>
</dbReference>
<evidence type="ECO:0000313" key="4">
    <source>
        <dbReference type="Proteomes" id="UP001152747"/>
    </source>
</evidence>
<gene>
    <name evidence="3" type="ORF">CAMP_LOCUS9402</name>
</gene>
<accession>A0A9P1IKK5</accession>
<evidence type="ECO:0000256" key="1">
    <source>
        <dbReference type="ARBA" id="ARBA00022614"/>
    </source>
</evidence>
<keyword evidence="2" id="KW-0677">Repeat</keyword>
<dbReference type="Gene3D" id="3.80.10.10">
    <property type="entry name" value="Ribonuclease Inhibitor"/>
    <property type="match status" value="2"/>
</dbReference>
<organism evidence="3 4">
    <name type="scientific">Caenorhabditis angaria</name>
    <dbReference type="NCBI Taxonomy" id="860376"/>
    <lineage>
        <taxon>Eukaryota</taxon>
        <taxon>Metazoa</taxon>
        <taxon>Ecdysozoa</taxon>
        <taxon>Nematoda</taxon>
        <taxon>Chromadorea</taxon>
        <taxon>Rhabditida</taxon>
        <taxon>Rhabditina</taxon>
        <taxon>Rhabditomorpha</taxon>
        <taxon>Rhabditoidea</taxon>
        <taxon>Rhabditidae</taxon>
        <taxon>Peloderinae</taxon>
        <taxon>Caenorhabditis</taxon>
    </lineage>
</organism>
<comment type="caution">
    <text evidence="3">The sequence shown here is derived from an EMBL/GenBank/DDBJ whole genome shotgun (WGS) entry which is preliminary data.</text>
</comment>
<name>A0A9P1IKK5_9PELO</name>
<evidence type="ECO:0000256" key="2">
    <source>
        <dbReference type="ARBA" id="ARBA00022737"/>
    </source>
</evidence>
<dbReference type="GO" id="GO:0005737">
    <property type="term" value="C:cytoplasm"/>
    <property type="evidence" value="ECO:0007669"/>
    <property type="project" value="TreeGrafter"/>
</dbReference>
<sequence>MSDQPSSSQHSHSVFLNAASNFDPQNWIRRYNHNQNLYPNGSSEDDELILSDYALEEIPPRYFCEQEDEGYHPHNIESMNLTKNAFSTNLKGLSTFVNLVTLDLSDNFLTNLPDDIGQLKFLQKLAARNNLLEGLPKTMCELEHIEEIYLPGNQIDCIPPVIFNMQKLRVLHLGGNKIDTLPYALGTLKCLELLYLGGNRLSEIPATIGCLYRLISLTLCDNQLETIPSTLGDLHHLENLALHNNRLRTLPTEIINLQNLQQLSLRNNPLVHNFVYNMTIDPPSLKELAGRMVRQKMHKIPLREYLPLELIDYLHSACQCVNPKCKGVYFEARVEHVKFVDFCGKYRVPLLQFLCSPRCSSGVPAVTYDTTSSESEDEFQPRMRRVLLG</sequence>
<reference evidence="3" key="1">
    <citation type="submission" date="2022-11" db="EMBL/GenBank/DDBJ databases">
        <authorList>
            <person name="Kikuchi T."/>
        </authorList>
    </citation>
    <scope>NUCLEOTIDE SEQUENCE</scope>
    <source>
        <strain evidence="3">PS1010</strain>
    </source>
</reference>
<evidence type="ECO:0008006" key="5">
    <source>
        <dbReference type="Google" id="ProtNLM"/>
    </source>
</evidence>
<dbReference type="SMART" id="SM00369">
    <property type="entry name" value="LRR_TYP"/>
    <property type="match status" value="6"/>
</dbReference>
<dbReference type="PROSITE" id="PS51450">
    <property type="entry name" value="LRR"/>
    <property type="match status" value="2"/>
</dbReference>
<evidence type="ECO:0000313" key="3">
    <source>
        <dbReference type="EMBL" id="CAI5446765.1"/>
    </source>
</evidence>
<keyword evidence="1" id="KW-0433">Leucine-rich repeat</keyword>
<dbReference type="EMBL" id="CANHGI010000003">
    <property type="protein sequence ID" value="CAI5446765.1"/>
    <property type="molecule type" value="Genomic_DNA"/>
</dbReference>
<proteinExistence type="predicted"/>
<dbReference type="SUPFAM" id="SSF52058">
    <property type="entry name" value="L domain-like"/>
    <property type="match status" value="1"/>
</dbReference>
<dbReference type="InterPro" id="IPR032675">
    <property type="entry name" value="LRR_dom_sf"/>
</dbReference>